<gene>
    <name evidence="3" type="ORF">FA15DRAFT_622397</name>
</gene>
<dbReference type="InterPro" id="IPR011990">
    <property type="entry name" value="TPR-like_helical_dom_sf"/>
</dbReference>
<proteinExistence type="predicted"/>
<feature type="region of interest" description="Disordered" evidence="1">
    <location>
        <begin position="104"/>
        <end position="128"/>
    </location>
</feature>
<feature type="domain" description="CHAT" evidence="2">
    <location>
        <begin position="1098"/>
        <end position="1392"/>
    </location>
</feature>
<evidence type="ECO:0000256" key="1">
    <source>
        <dbReference type="SAM" id="MobiDB-lite"/>
    </source>
</evidence>
<reference evidence="3 4" key="1">
    <citation type="journal article" date="2019" name="Nat. Ecol. Evol.">
        <title>Megaphylogeny resolves global patterns of mushroom evolution.</title>
        <authorList>
            <person name="Varga T."/>
            <person name="Krizsan K."/>
            <person name="Foldi C."/>
            <person name="Dima B."/>
            <person name="Sanchez-Garcia M."/>
            <person name="Sanchez-Ramirez S."/>
            <person name="Szollosi G.J."/>
            <person name="Szarkandi J.G."/>
            <person name="Papp V."/>
            <person name="Albert L."/>
            <person name="Andreopoulos W."/>
            <person name="Angelini C."/>
            <person name="Antonin V."/>
            <person name="Barry K.W."/>
            <person name="Bougher N.L."/>
            <person name="Buchanan P."/>
            <person name="Buyck B."/>
            <person name="Bense V."/>
            <person name="Catcheside P."/>
            <person name="Chovatia M."/>
            <person name="Cooper J."/>
            <person name="Damon W."/>
            <person name="Desjardin D."/>
            <person name="Finy P."/>
            <person name="Geml J."/>
            <person name="Haridas S."/>
            <person name="Hughes K."/>
            <person name="Justo A."/>
            <person name="Karasinski D."/>
            <person name="Kautmanova I."/>
            <person name="Kiss B."/>
            <person name="Kocsube S."/>
            <person name="Kotiranta H."/>
            <person name="LaButti K.M."/>
            <person name="Lechner B.E."/>
            <person name="Liimatainen K."/>
            <person name="Lipzen A."/>
            <person name="Lukacs Z."/>
            <person name="Mihaltcheva S."/>
            <person name="Morgado L.N."/>
            <person name="Niskanen T."/>
            <person name="Noordeloos M.E."/>
            <person name="Ohm R.A."/>
            <person name="Ortiz-Santana B."/>
            <person name="Ovrebo C."/>
            <person name="Racz N."/>
            <person name="Riley R."/>
            <person name="Savchenko A."/>
            <person name="Shiryaev A."/>
            <person name="Soop K."/>
            <person name="Spirin V."/>
            <person name="Szebenyi C."/>
            <person name="Tomsovsky M."/>
            <person name="Tulloss R.E."/>
            <person name="Uehling J."/>
            <person name="Grigoriev I.V."/>
            <person name="Vagvolgyi C."/>
            <person name="Papp T."/>
            <person name="Martin F.M."/>
            <person name="Miettinen O."/>
            <person name="Hibbett D.S."/>
            <person name="Nagy L.G."/>
        </authorList>
    </citation>
    <scope>NUCLEOTIDE SEQUENCE [LARGE SCALE GENOMIC DNA]</scope>
    <source>
        <strain evidence="3 4">CBS 121175</strain>
    </source>
</reference>
<dbReference type="STRING" id="230819.A0A5C3KPM0"/>
<dbReference type="PANTHER" id="PTHR19959:SF119">
    <property type="entry name" value="FUNGAL LIPASE-LIKE DOMAIN-CONTAINING PROTEIN"/>
    <property type="match status" value="1"/>
</dbReference>
<dbReference type="PANTHER" id="PTHR19959">
    <property type="entry name" value="KINESIN LIGHT CHAIN"/>
    <property type="match status" value="1"/>
</dbReference>
<dbReference type="EMBL" id="ML210239">
    <property type="protein sequence ID" value="TFK22491.1"/>
    <property type="molecule type" value="Genomic_DNA"/>
</dbReference>
<keyword evidence="4" id="KW-1185">Reference proteome</keyword>
<organism evidence="3 4">
    <name type="scientific">Coprinopsis marcescibilis</name>
    <name type="common">Agaric fungus</name>
    <name type="synonym">Psathyrella marcescibilis</name>
    <dbReference type="NCBI Taxonomy" id="230819"/>
    <lineage>
        <taxon>Eukaryota</taxon>
        <taxon>Fungi</taxon>
        <taxon>Dikarya</taxon>
        <taxon>Basidiomycota</taxon>
        <taxon>Agaricomycotina</taxon>
        <taxon>Agaricomycetes</taxon>
        <taxon>Agaricomycetidae</taxon>
        <taxon>Agaricales</taxon>
        <taxon>Agaricineae</taxon>
        <taxon>Psathyrellaceae</taxon>
        <taxon>Coprinopsis</taxon>
    </lineage>
</organism>
<evidence type="ECO:0000313" key="4">
    <source>
        <dbReference type="Proteomes" id="UP000307440"/>
    </source>
</evidence>
<dbReference type="InterPro" id="IPR024983">
    <property type="entry name" value="CHAT_dom"/>
</dbReference>
<accession>A0A5C3KPM0</accession>
<protein>
    <recommendedName>
        <fullName evidence="2">CHAT domain-containing protein</fullName>
    </recommendedName>
</protein>
<dbReference type="Pfam" id="PF12770">
    <property type="entry name" value="CHAT"/>
    <property type="match status" value="1"/>
</dbReference>
<dbReference type="SUPFAM" id="SSF48452">
    <property type="entry name" value="TPR-like"/>
    <property type="match status" value="1"/>
</dbReference>
<feature type="compositionally biased region" description="Polar residues" evidence="1">
    <location>
        <begin position="114"/>
        <end position="123"/>
    </location>
</feature>
<name>A0A5C3KPM0_COPMA</name>
<sequence length="1393" mass="153355">MSQKSVESLKQTNVPSQLYLTDVVLRRINDCTAVVSNVRLTVQSLDSDSPGRTYALIKDESSGFWFIDDVVEVPLGVLTLDITAQCNTEDGERNKVTQLDLSKATGVSEANHGSRASPSGLQDSRSHPDDDFPLTLSWKLIKFKGDFPIQCQFLVRKAVGHFGKYHASRDLSDVDQAIQAVRRALDLMPPEHAIRPVFLQTLASYLASRSRHMGSISDNNEAIELQRHLVSITPRDHPSFPDRLKALASSLHTRFDCTGDVSDINDAIQNQQDGLLALPADDSKRPIHLDEMGKLLFARFKRTGDIPDIDQAIQMQQEAVSLSTPDDVSLPNLLGNLGTYLRTQFMRTGNLSDIEEAIKGQRMALSLTPAGNINFAYQLNNLGHSLLLQFTHTGDISTLHEGIELQRRAVSLAPSGRRNPGQLNSLGNSLRVRFERTGNLADIDDAIEVQREAVLLTPKTRITDLIPQLNNLGNSLSCRFRRTGSPSDVDEAIKVQQQAISITHENHTDMPPQLNSLGGSLMSRFNISGNASDIDEGIKAYQEAVRLTPAGHSYRPMRLCNLGKALGRRFKHTGDLTHIGEAIKVQREAVLLTPDHHPDFHLRLSGTGNSLLDRYWRTGDLADVDESVKAQRKAASVMPAGHAGVPGVLNSLALALIARFERNHQHPDIDEAIQVQKEAVRLTPSDHSDRHHFLTALGIALLRRFEQGGKDSQDIDEAVKLLEEAYTHTPKNHSSLADRVNNLASALVGRFNSSGNLPDIDRAIRLYQEAALLTPESHAGRAGRLSNLGGAFFARFRKTQNQDDLNASIANHRSSAESVTGAPRHRFKSAKMWSTASLRLSPTSPETLDAFDEAIRIISIMAGLHHTVKQRYAQLTDVADLTLQAASTACAMNRPEKAMEWLELGRCLVWTQLNHLRTPLDELQMHHPDLAARVSHVAKALEAAGSRSNVTGAEELVEAEAFLSQARLAKEWDGLLADVNLLPGFEHFLRPVPLARLREHLPKNGTIVVINLMGHPCDALVLQHGYDQPIHIPLPNLCAGRVKKYAADLASYLDRKGLGTQRGVAEEDGETRKARPAEPPRIASEYEKGVLSTILAGLWTDLVCPILEELKFTEQKGAPIAELPRIWWCPTGPLSFLPIHAAGIYGVGEDSTNINDYAISSYTPTIASLAEIGKRERRIGDDTAGLFLVSQPNPRKKPRLRALPGARVEVDLIKKQTSKVGIRTLDLDGPDATNNVSLENMELYSSIHLACHALQDKDPLRSGFFLHDDQPLSLGAIIQKNLKNADLAFLSACETSAGENKLPEESVHLAAGMLAAGYRRVVATMWSINDRYAPSVAEDFYTRLLDKSGTKSIGFDGSGSAQALHHAIWKMRDRVGDTERSLLAWVPYVHFGL</sequence>
<dbReference type="Gene3D" id="1.25.40.10">
    <property type="entry name" value="Tetratricopeptide repeat domain"/>
    <property type="match status" value="3"/>
</dbReference>
<dbReference type="Proteomes" id="UP000307440">
    <property type="component" value="Unassembled WGS sequence"/>
</dbReference>
<dbReference type="OrthoDB" id="3261813at2759"/>
<evidence type="ECO:0000259" key="2">
    <source>
        <dbReference type="Pfam" id="PF12770"/>
    </source>
</evidence>
<evidence type="ECO:0000313" key="3">
    <source>
        <dbReference type="EMBL" id="TFK22491.1"/>
    </source>
</evidence>